<organism evidence="2 3">
    <name type="scientific">Oryzias melastigma</name>
    <name type="common">Marine medaka</name>
    <dbReference type="NCBI Taxonomy" id="30732"/>
    <lineage>
        <taxon>Eukaryota</taxon>
        <taxon>Metazoa</taxon>
        <taxon>Chordata</taxon>
        <taxon>Craniata</taxon>
        <taxon>Vertebrata</taxon>
        <taxon>Euteleostomi</taxon>
        <taxon>Actinopterygii</taxon>
        <taxon>Neopterygii</taxon>
        <taxon>Teleostei</taxon>
        <taxon>Neoteleostei</taxon>
        <taxon>Acanthomorphata</taxon>
        <taxon>Ovalentaria</taxon>
        <taxon>Atherinomorphae</taxon>
        <taxon>Beloniformes</taxon>
        <taxon>Adrianichthyidae</taxon>
        <taxon>Oryziinae</taxon>
        <taxon>Oryzias</taxon>
    </lineage>
</organism>
<feature type="compositionally biased region" description="Basic and acidic residues" evidence="1">
    <location>
        <begin position="45"/>
        <end position="60"/>
    </location>
</feature>
<sequence length="73" mass="7617">MAPSCLPGAPKLLSPPLPLSTNSSPPGCREEEEHTSACGSTFFPDRSEESGAARSLERLSNKSLTSTLSEGVI</sequence>
<proteinExistence type="predicted"/>
<protein>
    <submittedName>
        <fullName evidence="2">Uncharacterized protein</fullName>
    </submittedName>
</protein>
<comment type="caution">
    <text evidence="2">The sequence shown here is derived from an EMBL/GenBank/DDBJ whole genome shotgun (WGS) entry which is preliminary data.</text>
</comment>
<evidence type="ECO:0000256" key="1">
    <source>
        <dbReference type="SAM" id="MobiDB-lite"/>
    </source>
</evidence>
<gene>
    <name evidence="2" type="ORF">FQA47_016761</name>
</gene>
<evidence type="ECO:0000313" key="2">
    <source>
        <dbReference type="EMBL" id="KAF6725902.1"/>
    </source>
</evidence>
<accession>A0A834C590</accession>
<dbReference type="EMBL" id="WKFB01000350">
    <property type="protein sequence ID" value="KAF6725902.1"/>
    <property type="molecule type" value="Genomic_DNA"/>
</dbReference>
<dbReference type="Proteomes" id="UP000646548">
    <property type="component" value="Unassembled WGS sequence"/>
</dbReference>
<evidence type="ECO:0000313" key="3">
    <source>
        <dbReference type="Proteomes" id="UP000646548"/>
    </source>
</evidence>
<dbReference type="AlphaFoldDB" id="A0A834C590"/>
<name>A0A834C590_ORYME</name>
<feature type="compositionally biased region" description="Polar residues" evidence="1">
    <location>
        <begin position="61"/>
        <end position="73"/>
    </location>
</feature>
<feature type="region of interest" description="Disordered" evidence="1">
    <location>
        <begin position="1"/>
        <end position="73"/>
    </location>
</feature>
<reference evidence="2" key="1">
    <citation type="journal article" name="BMC Genomics">
        <title>Long-read sequencing and de novo genome assembly of marine medaka (Oryzias melastigma).</title>
        <authorList>
            <person name="Liang P."/>
            <person name="Saqib H.S.A."/>
            <person name="Ni X."/>
            <person name="Shen Y."/>
        </authorList>
    </citation>
    <scope>NUCLEOTIDE SEQUENCE</scope>
    <source>
        <strain evidence="2">Bigg-433</strain>
    </source>
</reference>
<feature type="compositionally biased region" description="Low complexity" evidence="1">
    <location>
        <begin position="1"/>
        <end position="12"/>
    </location>
</feature>